<evidence type="ECO:0000313" key="1">
    <source>
        <dbReference type="EMBL" id="HGN36678.1"/>
    </source>
</evidence>
<gene>
    <name evidence="1" type="ORF">ENT87_03910</name>
    <name evidence="2" type="ORF">ENU30_01655</name>
</gene>
<protein>
    <submittedName>
        <fullName evidence="1">Uncharacterized protein</fullName>
    </submittedName>
</protein>
<dbReference type="AlphaFoldDB" id="A0A7J3I7G0"/>
<dbReference type="EMBL" id="DTAI01000113">
    <property type="protein sequence ID" value="HGN36678.1"/>
    <property type="molecule type" value="Genomic_DNA"/>
</dbReference>
<name>A0A7J3I7G0_9CREN</name>
<dbReference type="EMBL" id="DTBZ01000042">
    <property type="protein sequence ID" value="HGQ17676.1"/>
    <property type="molecule type" value="Genomic_DNA"/>
</dbReference>
<accession>A0A7J3I7G0</accession>
<proteinExistence type="predicted"/>
<reference evidence="1" key="1">
    <citation type="journal article" date="2020" name="mSystems">
        <title>Genome- and Community-Level Interaction Insights into Carbon Utilization and Element Cycling Functions of Hydrothermarchaeota in Hydrothermal Sediment.</title>
        <authorList>
            <person name="Zhou Z."/>
            <person name="Liu Y."/>
            <person name="Xu W."/>
            <person name="Pan J."/>
            <person name="Luo Z.H."/>
            <person name="Li M."/>
        </authorList>
    </citation>
    <scope>NUCLEOTIDE SEQUENCE [LARGE SCALE GENOMIC DNA]</scope>
    <source>
        <strain evidence="1">SpSt-618</strain>
        <strain evidence="2">SpSt-657</strain>
    </source>
</reference>
<organism evidence="1">
    <name type="scientific">Ignisphaera aggregans</name>
    <dbReference type="NCBI Taxonomy" id="334771"/>
    <lineage>
        <taxon>Archaea</taxon>
        <taxon>Thermoproteota</taxon>
        <taxon>Thermoprotei</taxon>
        <taxon>Desulfurococcales</taxon>
        <taxon>Desulfurococcaceae</taxon>
        <taxon>Ignisphaera</taxon>
    </lineage>
</organism>
<evidence type="ECO:0000313" key="2">
    <source>
        <dbReference type="EMBL" id="HGQ17676.1"/>
    </source>
</evidence>
<comment type="caution">
    <text evidence="1">The sequence shown here is derived from an EMBL/GenBank/DDBJ whole genome shotgun (WGS) entry which is preliminary data.</text>
</comment>
<sequence length="61" mass="7090">MNEWLTDILEELKLARGVGLYIIKSKISNAEEEPSILELSAQVIPYPQRILEQWSEYAIKE</sequence>